<feature type="signal peptide" evidence="1">
    <location>
        <begin position="1"/>
        <end position="23"/>
    </location>
</feature>
<dbReference type="AlphaFoldDB" id="A0AAE0FSG1"/>
<sequence>MKTIALWTVLAGMQLHFIPGFTGETDMKLPLRVPVDPVKGYLPGKLLVKPGLTGETDMKLPLRVPVDPVKGYLPGRLLTPHVEERTLREAREIYGAFATLLAEMRSPELQELLQTKFRQDLNSTGKRLSMRGITKVGDGRIHCDKESKVLTILLYLNEAWPQKGSGGHLRLLTSRNYRDYVEQIPSYQGNLVVFKNPSRGKMIRKAGFHGYLPYLGERRVIQLNYQTNFTLEKQAEAEAKHKLQA</sequence>
<protein>
    <recommendedName>
        <fullName evidence="2">Prolyl 4-hydroxylase alpha subunit Fe(2+) 2OG dioxygenase domain-containing protein</fullName>
    </recommendedName>
</protein>
<accession>A0AAE0FSG1</accession>
<gene>
    <name evidence="3" type="ORF">CYMTET_26130</name>
</gene>
<dbReference type="Pfam" id="PF13640">
    <property type="entry name" value="2OG-FeII_Oxy_3"/>
    <property type="match status" value="1"/>
</dbReference>
<dbReference type="InterPro" id="IPR044862">
    <property type="entry name" value="Pro_4_hyd_alph_FE2OG_OXY"/>
</dbReference>
<evidence type="ECO:0000259" key="2">
    <source>
        <dbReference type="Pfam" id="PF13640"/>
    </source>
</evidence>
<evidence type="ECO:0000313" key="4">
    <source>
        <dbReference type="Proteomes" id="UP001190700"/>
    </source>
</evidence>
<feature type="domain" description="Prolyl 4-hydroxylase alpha subunit Fe(2+) 2OG dioxygenase" evidence="2">
    <location>
        <begin position="140"/>
        <end position="225"/>
    </location>
</feature>
<feature type="chain" id="PRO_5041938624" description="Prolyl 4-hydroxylase alpha subunit Fe(2+) 2OG dioxygenase domain-containing protein" evidence="1">
    <location>
        <begin position="24"/>
        <end position="245"/>
    </location>
</feature>
<keyword evidence="1" id="KW-0732">Signal</keyword>
<dbReference type="EMBL" id="LGRX02014091">
    <property type="protein sequence ID" value="KAK3265169.1"/>
    <property type="molecule type" value="Genomic_DNA"/>
</dbReference>
<evidence type="ECO:0000313" key="3">
    <source>
        <dbReference type="EMBL" id="KAK3265169.1"/>
    </source>
</evidence>
<keyword evidence="4" id="KW-1185">Reference proteome</keyword>
<evidence type="ECO:0000256" key="1">
    <source>
        <dbReference type="SAM" id="SignalP"/>
    </source>
</evidence>
<dbReference type="Proteomes" id="UP001190700">
    <property type="component" value="Unassembled WGS sequence"/>
</dbReference>
<comment type="caution">
    <text evidence="3">The sequence shown here is derived from an EMBL/GenBank/DDBJ whole genome shotgun (WGS) entry which is preliminary data.</text>
</comment>
<proteinExistence type="predicted"/>
<reference evidence="3 4" key="1">
    <citation type="journal article" date="2015" name="Genome Biol. Evol.">
        <title>Comparative Genomics of a Bacterivorous Green Alga Reveals Evolutionary Causalities and Consequences of Phago-Mixotrophic Mode of Nutrition.</title>
        <authorList>
            <person name="Burns J.A."/>
            <person name="Paasch A."/>
            <person name="Narechania A."/>
            <person name="Kim E."/>
        </authorList>
    </citation>
    <scope>NUCLEOTIDE SEQUENCE [LARGE SCALE GENOMIC DNA]</scope>
    <source>
        <strain evidence="3 4">PLY_AMNH</strain>
    </source>
</reference>
<name>A0AAE0FSG1_9CHLO</name>
<organism evidence="3 4">
    <name type="scientific">Cymbomonas tetramitiformis</name>
    <dbReference type="NCBI Taxonomy" id="36881"/>
    <lineage>
        <taxon>Eukaryota</taxon>
        <taxon>Viridiplantae</taxon>
        <taxon>Chlorophyta</taxon>
        <taxon>Pyramimonadophyceae</taxon>
        <taxon>Pyramimonadales</taxon>
        <taxon>Pyramimonadaceae</taxon>
        <taxon>Cymbomonas</taxon>
    </lineage>
</organism>
<dbReference type="Gene3D" id="2.60.120.620">
    <property type="entry name" value="q2cbj1_9rhob like domain"/>
    <property type="match status" value="1"/>
</dbReference>